<keyword evidence="4" id="KW-0503">Monooxygenase</keyword>
<dbReference type="InterPro" id="IPR013785">
    <property type="entry name" value="Aldolase_TIM"/>
</dbReference>
<comment type="caution">
    <text evidence="4">The sequence shown here is derived from an EMBL/GenBank/DDBJ whole genome shotgun (WGS) entry which is preliminary data.</text>
</comment>
<reference evidence="4 5" key="1">
    <citation type="submission" date="2020-08" db="EMBL/GenBank/DDBJ databases">
        <title>Sequencing the genomes of 1000 actinobacteria strains.</title>
        <authorList>
            <person name="Klenk H.-P."/>
        </authorList>
    </citation>
    <scope>NUCLEOTIDE SEQUENCE [LARGE SCALE GENOMIC DNA]</scope>
    <source>
        <strain evidence="4 5">DSM 102122</strain>
    </source>
</reference>
<keyword evidence="1" id="KW-0285">Flavoprotein</keyword>
<dbReference type="Proteomes" id="UP000542813">
    <property type="component" value="Unassembled WGS sequence"/>
</dbReference>
<dbReference type="AlphaFoldDB" id="A0A7W9GXG4"/>
<evidence type="ECO:0000313" key="5">
    <source>
        <dbReference type="Proteomes" id="UP000542813"/>
    </source>
</evidence>
<sequence length="328" mass="33494">MALRTEFTDLFGLRHPIALAPMGGSSGGALASAVSRAGGLGILGAATGDRRWLDREAPILAASAPGLPWGVGFLTWGIDASAVDHALSYGPSAIMLSFGDPTPYAARIRQAGALLILQVTDLEEARQALDLGTDVIVAQGTEAGGHGARRGRSTLPFVPVVVDLAGAAGPPVLAAGGIADGRGVAAALALGAAGALIGTRFQATTEALVDPAITRAILDGSAEATERSAVLDIARGSDWPSKYLARTLAHPYLERWRGRETDLAVDGQARQDYQDDVARGAIPPLPVWAGEGVDLITDLPSAGDLVGVLAIQAEDALARAARRSSPPG</sequence>
<evidence type="ECO:0000256" key="3">
    <source>
        <dbReference type="ARBA" id="ARBA00023002"/>
    </source>
</evidence>
<dbReference type="Pfam" id="PF03060">
    <property type="entry name" value="NMO"/>
    <property type="match status" value="2"/>
</dbReference>
<dbReference type="InterPro" id="IPR004136">
    <property type="entry name" value="NMO"/>
</dbReference>
<evidence type="ECO:0000313" key="4">
    <source>
        <dbReference type="EMBL" id="MBB5791809.1"/>
    </source>
</evidence>
<gene>
    <name evidence="4" type="ORF">HD601_006384</name>
</gene>
<dbReference type="EC" id="1.13.12.16" evidence="4"/>
<name>A0A7W9GXG4_9ACTN</name>
<dbReference type="SUPFAM" id="SSF51412">
    <property type="entry name" value="Inosine monophosphate dehydrogenase (IMPDH)"/>
    <property type="match status" value="1"/>
</dbReference>
<dbReference type="EMBL" id="JACHMM010000001">
    <property type="protein sequence ID" value="MBB5791809.1"/>
    <property type="molecule type" value="Genomic_DNA"/>
</dbReference>
<evidence type="ECO:0000256" key="1">
    <source>
        <dbReference type="ARBA" id="ARBA00022630"/>
    </source>
</evidence>
<keyword evidence="3 4" id="KW-0560">Oxidoreductase</keyword>
<dbReference type="PANTHER" id="PTHR32332">
    <property type="entry name" value="2-NITROPROPANE DIOXYGENASE"/>
    <property type="match status" value="1"/>
</dbReference>
<dbReference type="GO" id="GO:0018580">
    <property type="term" value="F:nitronate monooxygenase activity"/>
    <property type="evidence" value="ECO:0007669"/>
    <property type="project" value="UniProtKB-EC"/>
</dbReference>
<organism evidence="4 5">
    <name type="scientific">Jiangella mangrovi</name>
    <dbReference type="NCBI Taxonomy" id="1524084"/>
    <lineage>
        <taxon>Bacteria</taxon>
        <taxon>Bacillati</taxon>
        <taxon>Actinomycetota</taxon>
        <taxon>Actinomycetes</taxon>
        <taxon>Jiangellales</taxon>
        <taxon>Jiangellaceae</taxon>
        <taxon>Jiangella</taxon>
    </lineage>
</organism>
<accession>A0A7W9GXG4</accession>
<keyword evidence="2" id="KW-0288">FMN</keyword>
<dbReference type="PANTHER" id="PTHR32332:SF31">
    <property type="entry name" value="2-NITROPROPANE DIOXYGENASE FAMILY, PUTATIVE (AFU_ORTHOLOGUE AFUA_2G09850)-RELATED"/>
    <property type="match status" value="1"/>
</dbReference>
<protein>
    <submittedName>
        <fullName evidence="4">Nitronate monooxygenase</fullName>
        <ecNumber evidence="4">1.13.12.16</ecNumber>
    </submittedName>
</protein>
<keyword evidence="5" id="KW-1185">Reference proteome</keyword>
<dbReference type="CDD" id="cd04730">
    <property type="entry name" value="NPD_like"/>
    <property type="match status" value="1"/>
</dbReference>
<evidence type="ECO:0000256" key="2">
    <source>
        <dbReference type="ARBA" id="ARBA00022643"/>
    </source>
</evidence>
<dbReference type="RefSeq" id="WP_184828869.1">
    <property type="nucleotide sequence ID" value="NZ_JACHMM010000001.1"/>
</dbReference>
<proteinExistence type="predicted"/>
<dbReference type="Gene3D" id="3.20.20.70">
    <property type="entry name" value="Aldolase class I"/>
    <property type="match status" value="1"/>
</dbReference>